<reference evidence="8 9" key="1">
    <citation type="journal article" date="2007" name="PLoS Pathog.">
        <title>Genome sequence of Babesia bovis and comparative analysis of apicomplexan hemoprotozoa.</title>
        <authorList>
            <person name="Brayton K.A."/>
            <person name="Lau A.O.T."/>
            <person name="Herndon D.R."/>
            <person name="Hannick L."/>
            <person name="Kappmeyer L.S."/>
            <person name="Berens S.J."/>
            <person name="Bidwell S.L."/>
            <person name="Brown W.C."/>
            <person name="Crabtree J."/>
            <person name="Fadrosh D."/>
            <person name="Feldblum T."/>
            <person name="Forberger H.A."/>
            <person name="Haas B.J."/>
            <person name="Howell J.M."/>
            <person name="Khouri H."/>
            <person name="Koo H."/>
            <person name="Mann D.J."/>
            <person name="Norimine J."/>
            <person name="Paulsen I.T."/>
            <person name="Radune D."/>
            <person name="Ren Q."/>
            <person name="Smith R.K. Jr."/>
            <person name="Suarez C.E."/>
            <person name="White O."/>
            <person name="Wortman J.R."/>
            <person name="Knowles D.P. Jr."/>
            <person name="McElwain T.F."/>
            <person name="Nene V.M."/>
        </authorList>
    </citation>
    <scope>NUCLEOTIDE SEQUENCE [LARGE SCALE GENOMIC DNA]</scope>
    <source>
        <strain evidence="8">T2Bo</strain>
    </source>
</reference>
<gene>
    <name evidence="8" type="ORF">BBOV_IV001900</name>
</gene>
<name>A7AVG1_BABBO</name>
<keyword evidence="6" id="KW-0067">ATP-binding</keyword>
<dbReference type="Gene3D" id="1.10.8.60">
    <property type="match status" value="1"/>
</dbReference>
<dbReference type="Gene3D" id="2.30.30.490">
    <property type="match status" value="1"/>
</dbReference>
<dbReference type="InterPro" id="IPR050311">
    <property type="entry name" value="ORC1/CDC6"/>
</dbReference>
<dbReference type="InterPro" id="IPR027417">
    <property type="entry name" value="P-loop_NTPase"/>
</dbReference>
<dbReference type="InterPro" id="IPR003593">
    <property type="entry name" value="AAA+_ATPase"/>
</dbReference>
<dbReference type="AlphaFoldDB" id="A7AVG1"/>
<evidence type="ECO:0000256" key="1">
    <source>
        <dbReference type="ARBA" id="ARBA00004123"/>
    </source>
</evidence>
<dbReference type="SMART" id="SM00382">
    <property type="entry name" value="AAA"/>
    <property type="match status" value="1"/>
</dbReference>
<dbReference type="PANTHER" id="PTHR10763:SF23">
    <property type="entry name" value="ORIGIN RECOGNITION COMPLEX SUBUNIT 1"/>
    <property type="match status" value="1"/>
</dbReference>
<comment type="subcellular location">
    <subcellularLocation>
        <location evidence="1 6">Nucleus</location>
    </subcellularLocation>
</comment>
<comment type="subunit">
    <text evidence="6">ORC is composed of six subunits.</text>
</comment>
<evidence type="ECO:0000256" key="5">
    <source>
        <dbReference type="ARBA" id="ARBA00023242"/>
    </source>
</evidence>
<evidence type="ECO:0000256" key="4">
    <source>
        <dbReference type="ARBA" id="ARBA00023125"/>
    </source>
</evidence>
<feature type="domain" description="AAA+ ATPase" evidence="7">
    <location>
        <begin position="262"/>
        <end position="408"/>
    </location>
</feature>
<accession>A7AVG1</accession>
<evidence type="ECO:0000256" key="3">
    <source>
        <dbReference type="ARBA" id="ARBA00022705"/>
    </source>
</evidence>
<keyword evidence="3 6" id="KW-0235">DNA replication</keyword>
<evidence type="ECO:0000313" key="8">
    <source>
        <dbReference type="EMBL" id="EDO05787.1"/>
    </source>
</evidence>
<dbReference type="Proteomes" id="UP000002173">
    <property type="component" value="Unassembled WGS sequence"/>
</dbReference>
<dbReference type="STRING" id="5865.A7AVG1"/>
<protein>
    <recommendedName>
        <fullName evidence="6">Origin recognition complex subunit 1</fullName>
    </recommendedName>
</protein>
<dbReference type="InterPro" id="IPR043151">
    <property type="entry name" value="BAH_sf"/>
</dbReference>
<dbReference type="OMA" id="YSGDMRK"/>
<dbReference type="SUPFAM" id="SSF52540">
    <property type="entry name" value="P-loop containing nucleoside triphosphate hydrolases"/>
    <property type="match status" value="1"/>
</dbReference>
<dbReference type="PANTHER" id="PTHR10763">
    <property type="entry name" value="CELL DIVISION CONTROL PROTEIN 6-RELATED"/>
    <property type="match status" value="1"/>
</dbReference>
<dbReference type="KEGG" id="bbo:BBOV_IV001900"/>
<reference evidence="9" key="3">
    <citation type="journal article" date="2021" name="Int. J. Parasitol.">
        <title>Comparative analysis of gene expression between Babesia bovis blood stages and kinetes allowed by improved genome annotation.</title>
        <authorList>
            <person name="Ueti M.W."/>
            <person name="Johnson W.C."/>
            <person name="Kappmeyer L.S."/>
            <person name="Herndon D.R."/>
            <person name="Mousel M.R."/>
            <person name="Reif K.E."/>
            <person name="Taus N.S."/>
            <person name="Ifeonu O.O."/>
            <person name="Silva J.C."/>
            <person name="Suarez C.E."/>
            <person name="Brayton K.A."/>
        </authorList>
    </citation>
    <scope>NUCLEOTIDE SEQUENCE [LARGE SCALE GENOMIC DNA]</scope>
</reference>
<dbReference type="GO" id="GO:0033314">
    <property type="term" value="P:mitotic DNA replication checkpoint signaling"/>
    <property type="evidence" value="ECO:0007669"/>
    <property type="project" value="TreeGrafter"/>
</dbReference>
<organism evidence="8 9">
    <name type="scientific">Babesia bovis</name>
    <dbReference type="NCBI Taxonomy" id="5865"/>
    <lineage>
        <taxon>Eukaryota</taxon>
        <taxon>Sar</taxon>
        <taxon>Alveolata</taxon>
        <taxon>Apicomplexa</taxon>
        <taxon>Aconoidasida</taxon>
        <taxon>Piroplasmida</taxon>
        <taxon>Babesiidae</taxon>
        <taxon>Babesia</taxon>
    </lineage>
</organism>
<dbReference type="RefSeq" id="XP_001609355.1">
    <property type="nucleotide sequence ID" value="XM_001609305.1"/>
</dbReference>
<dbReference type="EMBL" id="AAXT01000004">
    <property type="protein sequence ID" value="EDO05787.1"/>
    <property type="molecule type" value="Genomic_DNA"/>
</dbReference>
<dbReference type="InterPro" id="IPR003959">
    <property type="entry name" value="ATPase_AAA_core"/>
</dbReference>
<dbReference type="CDD" id="cd00009">
    <property type="entry name" value="AAA"/>
    <property type="match status" value="1"/>
</dbReference>
<reference evidence="9" key="2">
    <citation type="journal article" date="2020" name="Data Brief">
        <title>Transcriptome dataset of Babesia bovis life stages within vertebrate and invertebrate hosts.</title>
        <authorList>
            <person name="Ueti M.W."/>
            <person name="Johnson W.C."/>
            <person name="Kappmeyer L.S."/>
            <person name="Herndon D.R."/>
            <person name="Mousel M.R."/>
            <person name="Reif K.E."/>
            <person name="Taus N.S."/>
            <person name="Ifeonu O.O."/>
            <person name="Silva J.C."/>
            <person name="Suarez C.E."/>
            <person name="Brayton K.A."/>
        </authorList>
    </citation>
    <scope>NUCLEOTIDE SEQUENCE [LARGE SCALE GENOMIC DNA]</scope>
</reference>
<dbReference type="Pfam" id="PF00004">
    <property type="entry name" value="AAA"/>
    <property type="match status" value="1"/>
</dbReference>
<dbReference type="GO" id="GO:0005664">
    <property type="term" value="C:nuclear origin of replication recognition complex"/>
    <property type="evidence" value="ECO:0007669"/>
    <property type="project" value="TreeGrafter"/>
</dbReference>
<evidence type="ECO:0000259" key="7">
    <source>
        <dbReference type="SMART" id="SM00382"/>
    </source>
</evidence>
<comment type="function">
    <text evidence="6">Component of the origin recognition complex (ORC) that binds origins of replication. DNA-binding is ATP-dependent, however specific DNA sequences that define origins of replication have not been identified so far. ORC is required to assemble the pre-replication complex necessary to initiate DNA replication.</text>
</comment>
<dbReference type="InParanoid" id="A7AVG1"/>
<keyword evidence="4 6" id="KW-0238">DNA-binding</keyword>
<sequence>MDREFDFEIHLSDLEDRDSYDYENISDSMTPEGEPTCDIKHGNLIVEVDGKKFYQSVTKGIDLIQIGDSVDVVVQFLSEERRITRLAKIAAIFQDETDELFAEVAYYYDANDKIPGITADFSTQRRSGNEAKDKWQGFTHHNEVIASNLFQCVTAEAIDDIVQVHSSLEEYQAAVEEQDDEYGHVFCNKMCYKESHAIKPFDIKTKWNDILLESSEYNRVYLLAKGDATELKAFQNEYILGREHEANQIRTFIETGIKQGGTGQLLYISGVPGTGKTATVNMVVKEISNKKHSGKLPWFELVEINGVNLVDPNDFYRVLYKKIFKKKSPHHINAYKQLDKFFENNKTPIVIIVDEADYIVTKKQKVLFTIFNWPQRKNSKLIVVIVSNTMDLPSKMKASCVSRLAFGTLVFQPYKYQQILAVLSANKDIANNIDDLALQLCARRVTNYSGDMRKAMQICKLALSLANNGKVTTADMNRVSNMVLSSAVIEALRHSSKPLACLLVAMVLELKDTQLNVACARKVYDAFRGMMAVLEPDIKATISINSFKKLLVSAATSGIISLEPTVFTSVAPGRKVQIDPVISEELGDTGIVPEVDVGQIVTALSRDPFWEQRLRDL</sequence>
<keyword evidence="6" id="KW-0547">Nucleotide-binding</keyword>
<keyword evidence="9" id="KW-1185">Reference proteome</keyword>
<dbReference type="GO" id="GO:0006270">
    <property type="term" value="P:DNA replication initiation"/>
    <property type="evidence" value="ECO:0007669"/>
    <property type="project" value="TreeGrafter"/>
</dbReference>
<dbReference type="GO" id="GO:0016887">
    <property type="term" value="F:ATP hydrolysis activity"/>
    <property type="evidence" value="ECO:0007669"/>
    <property type="project" value="InterPro"/>
</dbReference>
<dbReference type="eggNOG" id="KOG1514">
    <property type="taxonomic scope" value="Eukaryota"/>
</dbReference>
<dbReference type="GeneID" id="5477574"/>
<evidence type="ECO:0000256" key="2">
    <source>
        <dbReference type="ARBA" id="ARBA00008398"/>
    </source>
</evidence>
<comment type="similarity">
    <text evidence="2 6">Belongs to the ORC1 family.</text>
</comment>
<dbReference type="VEuPathDB" id="PiroplasmaDB:BBOV_IV001900"/>
<dbReference type="GO" id="GO:0005524">
    <property type="term" value="F:ATP binding"/>
    <property type="evidence" value="ECO:0007669"/>
    <property type="project" value="UniProtKB-KW"/>
</dbReference>
<comment type="caution">
    <text evidence="8">The sequence shown here is derived from an EMBL/GenBank/DDBJ whole genome shotgun (WGS) entry which is preliminary data.</text>
</comment>
<dbReference type="Gene3D" id="3.40.50.300">
    <property type="entry name" value="P-loop containing nucleotide triphosphate hydrolases"/>
    <property type="match status" value="1"/>
</dbReference>
<evidence type="ECO:0000256" key="6">
    <source>
        <dbReference type="RuleBase" id="RU365058"/>
    </source>
</evidence>
<dbReference type="GO" id="GO:0003688">
    <property type="term" value="F:DNA replication origin binding"/>
    <property type="evidence" value="ECO:0007669"/>
    <property type="project" value="TreeGrafter"/>
</dbReference>
<evidence type="ECO:0000313" key="9">
    <source>
        <dbReference type="Proteomes" id="UP000002173"/>
    </source>
</evidence>
<keyword evidence="5 6" id="KW-0539">Nucleus</keyword>
<proteinExistence type="inferred from homology"/>